<evidence type="ECO:0000256" key="1">
    <source>
        <dbReference type="SAM" id="Phobius"/>
    </source>
</evidence>
<dbReference type="WBParaSite" id="Csp11.Scaffold630.g19888.t2">
    <property type="protein sequence ID" value="Csp11.Scaffold630.g19888.t2"/>
    <property type="gene ID" value="Csp11.Scaffold630.g19888"/>
</dbReference>
<keyword evidence="1" id="KW-0472">Membrane</keyword>
<evidence type="ECO:0000313" key="2">
    <source>
        <dbReference type="Proteomes" id="UP000095282"/>
    </source>
</evidence>
<keyword evidence="1" id="KW-1133">Transmembrane helix</keyword>
<name>A0A1I7UVY1_9PELO</name>
<proteinExistence type="predicted"/>
<protein>
    <submittedName>
        <fullName evidence="3">Deltameth_res domain-containing protein</fullName>
    </submittedName>
</protein>
<dbReference type="AlphaFoldDB" id="A0A1I7UVY1"/>
<dbReference type="Proteomes" id="UP000095282">
    <property type="component" value="Unplaced"/>
</dbReference>
<dbReference type="eggNOG" id="ENOG502RWYN">
    <property type="taxonomic scope" value="Eukaryota"/>
</dbReference>
<keyword evidence="2" id="KW-1185">Reference proteome</keyword>
<keyword evidence="1" id="KW-0812">Transmembrane</keyword>
<feature type="transmembrane region" description="Helical" evidence="1">
    <location>
        <begin position="55"/>
        <end position="76"/>
    </location>
</feature>
<reference evidence="3" key="1">
    <citation type="submission" date="2016-11" db="UniProtKB">
        <authorList>
            <consortium name="WormBaseParasite"/>
        </authorList>
    </citation>
    <scope>IDENTIFICATION</scope>
</reference>
<sequence length="96" mass="11152">MQKYKPDSRLDGITRIPTRFDQRKMLPDTGTAAEFGWSKIPTIPMYRKPMAKRIFAIYFLSSTIGFATAWFGAATFDHINLKIDSFRDRLDIVPYK</sequence>
<accession>A0A1I7UVY1</accession>
<evidence type="ECO:0000313" key="3">
    <source>
        <dbReference type="WBParaSite" id="Csp11.Scaffold630.g19888.t2"/>
    </source>
</evidence>
<organism evidence="2 3">
    <name type="scientific">Caenorhabditis tropicalis</name>
    <dbReference type="NCBI Taxonomy" id="1561998"/>
    <lineage>
        <taxon>Eukaryota</taxon>
        <taxon>Metazoa</taxon>
        <taxon>Ecdysozoa</taxon>
        <taxon>Nematoda</taxon>
        <taxon>Chromadorea</taxon>
        <taxon>Rhabditida</taxon>
        <taxon>Rhabditina</taxon>
        <taxon>Rhabditomorpha</taxon>
        <taxon>Rhabditoidea</taxon>
        <taxon>Rhabditidae</taxon>
        <taxon>Peloderinae</taxon>
        <taxon>Caenorhabditis</taxon>
    </lineage>
</organism>